<name>A0A1B7IVV2_9ENTR</name>
<dbReference type="Pfam" id="PF00126">
    <property type="entry name" value="HTH_1"/>
    <property type="match status" value="1"/>
</dbReference>
<dbReference type="RefSeq" id="WP_064557192.1">
    <property type="nucleotide sequence ID" value="NZ_LXER01000006.1"/>
</dbReference>
<evidence type="ECO:0000256" key="2">
    <source>
        <dbReference type="ARBA" id="ARBA00023015"/>
    </source>
</evidence>
<evidence type="ECO:0000256" key="1">
    <source>
        <dbReference type="ARBA" id="ARBA00009437"/>
    </source>
</evidence>
<dbReference type="SUPFAM" id="SSF46785">
    <property type="entry name" value="Winged helix' DNA-binding domain"/>
    <property type="match status" value="1"/>
</dbReference>
<evidence type="ECO:0000256" key="3">
    <source>
        <dbReference type="ARBA" id="ARBA00023125"/>
    </source>
</evidence>
<dbReference type="InterPro" id="IPR036388">
    <property type="entry name" value="WH-like_DNA-bd_sf"/>
</dbReference>
<dbReference type="GO" id="GO:0003677">
    <property type="term" value="F:DNA binding"/>
    <property type="evidence" value="ECO:0007669"/>
    <property type="project" value="UniProtKB-KW"/>
</dbReference>
<evidence type="ECO:0000313" key="7">
    <source>
        <dbReference type="Proteomes" id="UP000078410"/>
    </source>
</evidence>
<keyword evidence="3" id="KW-0238">DNA-binding</keyword>
<keyword evidence="2" id="KW-0805">Transcription regulation</keyword>
<accession>A0A1B7IVV2</accession>
<feature type="domain" description="HTH lysR-type" evidence="5">
    <location>
        <begin position="18"/>
        <end position="75"/>
    </location>
</feature>
<dbReference type="InterPro" id="IPR005119">
    <property type="entry name" value="LysR_subst-bd"/>
</dbReference>
<dbReference type="GO" id="GO:0003700">
    <property type="term" value="F:DNA-binding transcription factor activity"/>
    <property type="evidence" value="ECO:0007669"/>
    <property type="project" value="InterPro"/>
</dbReference>
<evidence type="ECO:0000259" key="5">
    <source>
        <dbReference type="PROSITE" id="PS50931"/>
    </source>
</evidence>
<comment type="similarity">
    <text evidence="1">Belongs to the LysR transcriptional regulatory family.</text>
</comment>
<dbReference type="PATRIC" id="fig|1354251.4.peg.591"/>
<dbReference type="SUPFAM" id="SSF53850">
    <property type="entry name" value="Periplasmic binding protein-like II"/>
    <property type="match status" value="1"/>
</dbReference>
<dbReference type="PANTHER" id="PTHR30118">
    <property type="entry name" value="HTH-TYPE TRANSCRIPTIONAL REGULATOR LEUO-RELATED"/>
    <property type="match status" value="1"/>
</dbReference>
<dbReference type="Gene3D" id="3.40.190.10">
    <property type="entry name" value="Periplasmic binding protein-like II"/>
    <property type="match status" value="2"/>
</dbReference>
<dbReference type="PANTHER" id="PTHR30118:SF10">
    <property type="entry name" value="LYSR FAMILY TRANSCRIPTIONAL REGULATOR"/>
    <property type="match status" value="1"/>
</dbReference>
<sequence length="307" mass="34425">MERNEEDNYPTFKTLHNIDLNLLTVFEAVYVHKGIVNAAKVLNLTPSAISQSIQKLRSTFPDPLFIRKGQGVTPTAYAAHLHEYISLGFESILCALDVNNNYDKQRTITLASQPSIGALLMPRIHSAIQKVNPNLSIRHVPIVKNQLSQFQADIAIDTNPHHGPAIASYNLYNDDLVAVCRHDHPTAATLFNEGDTQNLNCTFLTMPDDLLVNARLLISEKLPNRQISFSSYNILTIASMISTSDMIGFMPYKLFEMFSRSFQLKVIESTLFSSTTITTTMHINKLSSRDAVLKEVMDTILHEFQTA</sequence>
<gene>
    <name evidence="6" type="ORF">M975_0574</name>
</gene>
<dbReference type="Pfam" id="PF03466">
    <property type="entry name" value="LysR_substrate"/>
    <property type="match status" value="1"/>
</dbReference>
<dbReference type="AlphaFoldDB" id="A0A1B7IVV2"/>
<protein>
    <submittedName>
        <fullName evidence="6">LysR family transcriptional regulator</fullName>
    </submittedName>
</protein>
<dbReference type="Gene3D" id="1.10.10.10">
    <property type="entry name" value="Winged helix-like DNA-binding domain superfamily/Winged helix DNA-binding domain"/>
    <property type="match status" value="1"/>
</dbReference>
<reference evidence="6 7" key="1">
    <citation type="submission" date="2016-04" db="EMBL/GenBank/DDBJ databases">
        <title>ATOL: Assembling a taxonomically balanced genome-scale reconstruction of the evolutionary history of the Enterobacteriaceae.</title>
        <authorList>
            <person name="Plunkett G.III."/>
            <person name="Neeno-Eckwall E.C."/>
            <person name="Glasner J.D."/>
            <person name="Perna N.T."/>
        </authorList>
    </citation>
    <scope>NUCLEOTIDE SEQUENCE [LARGE SCALE GENOMIC DNA]</scope>
    <source>
        <strain evidence="6 7">ATCC 51605</strain>
    </source>
</reference>
<dbReference type="OrthoDB" id="6413555at2"/>
<evidence type="ECO:0000313" key="6">
    <source>
        <dbReference type="EMBL" id="OAT34038.1"/>
    </source>
</evidence>
<comment type="caution">
    <text evidence="6">The sequence shown here is derived from an EMBL/GenBank/DDBJ whole genome shotgun (WGS) entry which is preliminary data.</text>
</comment>
<dbReference type="PROSITE" id="PS50931">
    <property type="entry name" value="HTH_LYSR"/>
    <property type="match status" value="1"/>
</dbReference>
<dbReference type="Proteomes" id="UP000078410">
    <property type="component" value="Unassembled WGS sequence"/>
</dbReference>
<dbReference type="InterPro" id="IPR000847">
    <property type="entry name" value="LysR_HTH_N"/>
</dbReference>
<dbReference type="InterPro" id="IPR036390">
    <property type="entry name" value="WH_DNA-bd_sf"/>
</dbReference>
<keyword evidence="4" id="KW-0804">Transcription</keyword>
<proteinExistence type="inferred from homology"/>
<dbReference type="InterPro" id="IPR050389">
    <property type="entry name" value="LysR-type_TF"/>
</dbReference>
<dbReference type="NCBIfam" id="NF008554">
    <property type="entry name" value="PRK11482.1"/>
    <property type="match status" value="1"/>
</dbReference>
<evidence type="ECO:0000256" key="4">
    <source>
        <dbReference type="ARBA" id="ARBA00023163"/>
    </source>
</evidence>
<keyword evidence="7" id="KW-1185">Reference proteome</keyword>
<dbReference type="EMBL" id="LXER01000006">
    <property type="protein sequence ID" value="OAT34038.1"/>
    <property type="molecule type" value="Genomic_DNA"/>
</dbReference>
<organism evidence="6 7">
    <name type="scientific">Buttiauxella brennerae ATCC 51605</name>
    <dbReference type="NCBI Taxonomy" id="1354251"/>
    <lineage>
        <taxon>Bacteria</taxon>
        <taxon>Pseudomonadati</taxon>
        <taxon>Pseudomonadota</taxon>
        <taxon>Gammaproteobacteria</taxon>
        <taxon>Enterobacterales</taxon>
        <taxon>Enterobacteriaceae</taxon>
        <taxon>Buttiauxella</taxon>
    </lineage>
</organism>